<gene>
    <name evidence="5" type="ORF">CANARDRAFT_229611</name>
</gene>
<dbReference type="GO" id="GO:0000049">
    <property type="term" value="F:tRNA binding"/>
    <property type="evidence" value="ECO:0007669"/>
    <property type="project" value="UniProtKB-UniRule"/>
</dbReference>
<evidence type="ECO:0000256" key="1">
    <source>
        <dbReference type="ARBA" id="ARBA00022555"/>
    </source>
</evidence>
<evidence type="ECO:0000313" key="5">
    <source>
        <dbReference type="EMBL" id="ODV87260.1"/>
    </source>
</evidence>
<proteinExistence type="predicted"/>
<organism evidence="5 6">
    <name type="scientific">[Candida] arabinofermentans NRRL YB-2248</name>
    <dbReference type="NCBI Taxonomy" id="983967"/>
    <lineage>
        <taxon>Eukaryota</taxon>
        <taxon>Fungi</taxon>
        <taxon>Dikarya</taxon>
        <taxon>Ascomycota</taxon>
        <taxon>Saccharomycotina</taxon>
        <taxon>Pichiomycetes</taxon>
        <taxon>Pichiales</taxon>
        <taxon>Pichiaceae</taxon>
        <taxon>Ogataea</taxon>
        <taxon>Ogataea/Candida clade</taxon>
    </lineage>
</organism>
<accession>A0A1E4T672</accession>
<evidence type="ECO:0000313" key="6">
    <source>
        <dbReference type="Proteomes" id="UP000094801"/>
    </source>
</evidence>
<dbReference type="Proteomes" id="UP000094801">
    <property type="component" value="Unassembled WGS sequence"/>
</dbReference>
<dbReference type="PROSITE" id="PS50886">
    <property type="entry name" value="TRBD"/>
    <property type="match status" value="1"/>
</dbReference>
<evidence type="ECO:0000259" key="4">
    <source>
        <dbReference type="PROSITE" id="PS50886"/>
    </source>
</evidence>
<reference evidence="6" key="1">
    <citation type="submission" date="2016-04" db="EMBL/GenBank/DDBJ databases">
        <title>Comparative genomics of biotechnologically important yeasts.</title>
        <authorList>
            <consortium name="DOE Joint Genome Institute"/>
            <person name="Riley R."/>
            <person name="Haridas S."/>
            <person name="Wolfe K.H."/>
            <person name="Lopes M.R."/>
            <person name="Hittinger C.T."/>
            <person name="Goker M."/>
            <person name="Salamov A."/>
            <person name="Wisecaver J."/>
            <person name="Long T.M."/>
            <person name="Aerts A.L."/>
            <person name="Barry K."/>
            <person name="Choi C."/>
            <person name="Clum A."/>
            <person name="Coughlan A.Y."/>
            <person name="Deshpande S."/>
            <person name="Douglass A.P."/>
            <person name="Hanson S.J."/>
            <person name="Klenk H.-P."/>
            <person name="Labutti K."/>
            <person name="Lapidus A."/>
            <person name="Lindquist E."/>
            <person name="Lipzen A."/>
            <person name="Meier-Kolthoff J.P."/>
            <person name="Ohm R.A."/>
            <person name="Otillar R.P."/>
            <person name="Pangilinan J."/>
            <person name="Peng Y."/>
            <person name="Rokas A."/>
            <person name="Rosa C.A."/>
            <person name="Scheuner C."/>
            <person name="Sibirny A.A."/>
            <person name="Slot J.C."/>
            <person name="Stielow J.B."/>
            <person name="Sun H."/>
            <person name="Kurtzman C.P."/>
            <person name="Blackwell M."/>
            <person name="Grigoriev I.V."/>
            <person name="Jeffries T.W."/>
        </authorList>
    </citation>
    <scope>NUCLEOTIDE SEQUENCE [LARGE SCALE GENOMIC DNA]</scope>
    <source>
        <strain evidence="6">NRRL YB-2248</strain>
    </source>
</reference>
<dbReference type="InterPro" id="IPR002547">
    <property type="entry name" value="tRNA-bd_dom"/>
</dbReference>
<dbReference type="SUPFAM" id="SSF50249">
    <property type="entry name" value="Nucleic acid-binding proteins"/>
    <property type="match status" value="1"/>
</dbReference>
<dbReference type="InterPro" id="IPR051270">
    <property type="entry name" value="Tyrosine-tRNA_ligase_regulator"/>
</dbReference>
<dbReference type="AlphaFoldDB" id="A0A1E4T672"/>
<dbReference type="Pfam" id="PF01588">
    <property type="entry name" value="tRNA_bind"/>
    <property type="match status" value="1"/>
</dbReference>
<evidence type="ECO:0000256" key="2">
    <source>
        <dbReference type="ARBA" id="ARBA00022884"/>
    </source>
</evidence>
<dbReference type="Gene3D" id="2.40.50.140">
    <property type="entry name" value="Nucleic acid-binding proteins"/>
    <property type="match status" value="1"/>
</dbReference>
<feature type="domain" description="TRNA-binding" evidence="4">
    <location>
        <begin position="33"/>
        <end position="146"/>
    </location>
</feature>
<dbReference type="OrthoDB" id="19141at2759"/>
<dbReference type="InterPro" id="IPR012340">
    <property type="entry name" value="NA-bd_OB-fold"/>
</dbReference>
<keyword evidence="6" id="KW-1185">Reference proteome</keyword>
<sequence length="212" mass="23251">MMFIARISFSLASPRISLPSLRNQSTLAKPIVSPSILNLRIGKIIKIDRHENADKLYVSQISISPNEENPEAPTTVQVCSGLVDYIPQSKLLNSKVILVMNLKPSKMRGVKSEAMLLAASSTSVDAGTKVEIVSPPRDVPLGTRVYFKGFEPESNETIKRVKSSQWDAIAKGLKTDEEGRVVFNLGTEPSILVDEINLEGCTVETLKNSDVR</sequence>
<keyword evidence="2 3" id="KW-0694">RNA-binding</keyword>
<evidence type="ECO:0000256" key="3">
    <source>
        <dbReference type="PROSITE-ProRule" id="PRU00209"/>
    </source>
</evidence>
<protein>
    <recommendedName>
        <fullName evidence="4">tRNA-binding domain-containing protein</fullName>
    </recommendedName>
</protein>
<name>A0A1E4T672_9ASCO</name>
<dbReference type="EMBL" id="KV453848">
    <property type="protein sequence ID" value="ODV87260.1"/>
    <property type="molecule type" value="Genomic_DNA"/>
</dbReference>
<dbReference type="STRING" id="983967.A0A1E4T672"/>
<keyword evidence="1 3" id="KW-0820">tRNA-binding</keyword>
<dbReference type="PANTHER" id="PTHR11586">
    <property type="entry name" value="TRNA-AMINOACYLATION COFACTOR ARC1 FAMILY MEMBER"/>
    <property type="match status" value="1"/>
</dbReference>
<dbReference type="PANTHER" id="PTHR11586:SF33">
    <property type="entry name" value="AMINOACYL TRNA SYNTHASE COMPLEX-INTERACTING MULTIFUNCTIONAL PROTEIN 1"/>
    <property type="match status" value="1"/>
</dbReference>